<organism evidence="1">
    <name type="scientific">bioreactor metagenome</name>
    <dbReference type="NCBI Taxonomy" id="1076179"/>
    <lineage>
        <taxon>unclassified sequences</taxon>
        <taxon>metagenomes</taxon>
        <taxon>ecological metagenomes</taxon>
    </lineage>
</organism>
<dbReference type="AlphaFoldDB" id="A0A644ZF40"/>
<name>A0A644ZF40_9ZZZZ</name>
<sequence>MADYHITGMEERMMQSFLTKARRGEPVFLADVVKAFSGERTRVCCELEPVIGNKRYWEIRLPEAQNTEELAFVKEYFYARLYNLISTFGGTRMVLTIAPGDATAKALCETLDETFQLGVKKNLRSGYGKCLNVTDRINTAMGANPFVFQIIEAGCPAETSAPQKATDAVSSFKSAVNKARGAALGGTDIKVVGIQGGHVVAVKEYDWNPAEMTSIDQVIEPVLLMARVIRSAMSLPRTAEAEQLKAEMLKKGVSDEAMRSAADTVSALYGEPLLLDGIGVCFPDVVIDDMIVGGETLKTRGIRAHSPDYDKEFPRLAELKRMLLKQCRAGGVVHMSNDGSLAAYTAAVELAHSEHAETVRDGVFAHTLGTELGTGWIDETGEIPQIPLEVYNCVIDLGNYPARAFDPMDVRSVNNFNTGLPGTLQKYCSQSGAYRLALKVFEEQAPERFAELFEKGFIERKDGGVYVVLQPKDMRKALLEHLMELAANGEPAAEEVFRTIGEYLAVTFEETERMLHPKTKVRVLFGRFVKKKRCFTLLQEGANRRLNVTFLAGDGNMAYTPLMNDLNNDPVHTVAQFGQAVGAAYFAASVL</sequence>
<proteinExistence type="predicted"/>
<accession>A0A644ZF40</accession>
<dbReference type="Gene3D" id="3.30.420.40">
    <property type="match status" value="2"/>
</dbReference>
<dbReference type="EMBL" id="VSSQ01008666">
    <property type="protein sequence ID" value="MPM39505.1"/>
    <property type="molecule type" value="Genomic_DNA"/>
</dbReference>
<protein>
    <submittedName>
        <fullName evidence="1">Uncharacterized protein</fullName>
    </submittedName>
</protein>
<gene>
    <name evidence="1" type="ORF">SDC9_86139</name>
</gene>
<evidence type="ECO:0000313" key="1">
    <source>
        <dbReference type="EMBL" id="MPM39505.1"/>
    </source>
</evidence>
<comment type="caution">
    <text evidence="1">The sequence shown here is derived from an EMBL/GenBank/DDBJ whole genome shotgun (WGS) entry which is preliminary data.</text>
</comment>
<reference evidence="1" key="1">
    <citation type="submission" date="2019-08" db="EMBL/GenBank/DDBJ databases">
        <authorList>
            <person name="Kucharzyk K."/>
            <person name="Murdoch R.W."/>
            <person name="Higgins S."/>
            <person name="Loffler F."/>
        </authorList>
    </citation>
    <scope>NUCLEOTIDE SEQUENCE</scope>
</reference>